<evidence type="ECO:0000256" key="4">
    <source>
        <dbReference type="ARBA" id="ARBA00022701"/>
    </source>
</evidence>
<feature type="domain" description="Gamma tubulin complex component protein N-terminal" evidence="9">
    <location>
        <begin position="2"/>
        <end position="312"/>
    </location>
</feature>
<dbReference type="InterPro" id="IPR040457">
    <property type="entry name" value="GCP_C"/>
</dbReference>
<dbReference type="PANTHER" id="PTHR19302:SF27">
    <property type="entry name" value="GAMMA-TUBULIN COMPLEX COMPONENT 4"/>
    <property type="match status" value="1"/>
</dbReference>
<dbReference type="GO" id="GO:0051225">
    <property type="term" value="P:spindle assembly"/>
    <property type="evidence" value="ECO:0007669"/>
    <property type="project" value="TreeGrafter"/>
</dbReference>
<sequence>MLHELLLALSGHPGEVFVKTATGLQVAAHVPYLHPSERDTLNEILKIGYAFIKIEAFVDSQSPLTYSTTGNDASALIHQNEPDHSLYLAALQTAIRDVVLTPYCQYIVELEQRILREDEFLRTATPLSFVRSQLEPFSTPLQTLVGLIHRLTQRGTQNAESALRGARVLDMLRENCHSGVPQVVRMMKQLYDRCVCVWWNQVFPWVIHGRIVDPTEEFFVVADTKGLGSTPSFGHPPRHMTTSGDDSDIPLTGQWDTCFRFLPERWPQHCPVEVGQIILFLGKVNALLCTSRVTGESGWKNSDSVPQFDYAQRLEELVSRNLFLDDHLTLLPELIALRHAVTRWVWVELNIGVHLERCLEAFRDYYLLGHGDLWNNVLDELGRWDSPFAAGQNGLQGITRPKSTWTSFTSLRRDRELLTILRQASAGTSAEHDDLFSQFTLCTASPSTTPTDRPVPHFNHRQLALQLDFTIPWPLDILISTQKDLARYQKIFAHLLTLRRVQSRIHQVCARINRTGRQLQSRQLLPPKTLIKASSAQLHTPMLTLVYQLRWQMLQWIDGLVAHSQTDIVGFAYSVIRRYLDSTMTVHRIPDEGTASIGAVSHSSNTNHSMDVSVEEDEERPNPTRNGRSDELPSATMLDIDTFRALHAAFLRYVEQGLFFHALPLWNAVRETLQTCEAICGVCERWLSAQTIHGEAFDPPSGLSVNEQQIFHALQELQSQLGKQLGFLFRSLNFISQEPSTTGQTVRHDPDFAAMESADTSEAALSVGASDGMVGHELTTFQLAKHLDQLLLRLDFNRWFSNTRLDT</sequence>
<accession>A0A9W8AUD8</accession>
<evidence type="ECO:0000256" key="5">
    <source>
        <dbReference type="ARBA" id="ARBA00023212"/>
    </source>
</evidence>
<evidence type="ECO:0000256" key="1">
    <source>
        <dbReference type="ARBA" id="ARBA00004267"/>
    </source>
</evidence>
<reference evidence="10" key="1">
    <citation type="submission" date="2022-07" db="EMBL/GenBank/DDBJ databases">
        <title>Phylogenomic reconstructions and comparative analyses of Kickxellomycotina fungi.</title>
        <authorList>
            <person name="Reynolds N.K."/>
            <person name="Stajich J.E."/>
            <person name="Barry K."/>
            <person name="Grigoriev I.V."/>
            <person name="Crous P."/>
            <person name="Smith M.E."/>
        </authorList>
    </citation>
    <scope>NUCLEOTIDE SEQUENCE</scope>
    <source>
        <strain evidence="10">RSA 1196</strain>
    </source>
</reference>
<evidence type="ECO:0000313" key="11">
    <source>
        <dbReference type="Proteomes" id="UP001150925"/>
    </source>
</evidence>
<evidence type="ECO:0000259" key="9">
    <source>
        <dbReference type="Pfam" id="PF17681"/>
    </source>
</evidence>
<dbReference type="Pfam" id="PF04130">
    <property type="entry name" value="GCP_C_terminal"/>
    <property type="match status" value="1"/>
</dbReference>
<organism evidence="10 11">
    <name type="scientific">Dispira parvispora</name>
    <dbReference type="NCBI Taxonomy" id="1520584"/>
    <lineage>
        <taxon>Eukaryota</taxon>
        <taxon>Fungi</taxon>
        <taxon>Fungi incertae sedis</taxon>
        <taxon>Zoopagomycota</taxon>
        <taxon>Kickxellomycotina</taxon>
        <taxon>Dimargaritomycetes</taxon>
        <taxon>Dimargaritales</taxon>
        <taxon>Dimargaritaceae</taxon>
        <taxon>Dispira</taxon>
    </lineage>
</organism>
<feature type="region of interest" description="Disordered" evidence="7">
    <location>
        <begin position="596"/>
        <end position="632"/>
    </location>
</feature>
<keyword evidence="11" id="KW-1185">Reference proteome</keyword>
<comment type="caution">
    <text evidence="10">The sequence shown here is derived from an EMBL/GenBank/DDBJ whole genome shotgun (WGS) entry which is preliminary data.</text>
</comment>
<evidence type="ECO:0000256" key="6">
    <source>
        <dbReference type="RuleBase" id="RU363050"/>
    </source>
</evidence>
<name>A0A9W8AUD8_9FUNG</name>
<comment type="subcellular location">
    <subcellularLocation>
        <location evidence="1 6">Cytoplasm</location>
        <location evidence="1 6">Cytoskeleton</location>
        <location evidence="1 6">Microtubule organizing center</location>
    </subcellularLocation>
</comment>
<dbReference type="GO" id="GO:0043015">
    <property type="term" value="F:gamma-tubulin binding"/>
    <property type="evidence" value="ECO:0007669"/>
    <property type="project" value="InterPro"/>
</dbReference>
<proteinExistence type="inferred from homology"/>
<keyword evidence="3 6" id="KW-0963">Cytoplasm</keyword>
<evidence type="ECO:0000256" key="7">
    <source>
        <dbReference type="SAM" id="MobiDB-lite"/>
    </source>
</evidence>
<dbReference type="GO" id="GO:0007020">
    <property type="term" value="P:microtubule nucleation"/>
    <property type="evidence" value="ECO:0007669"/>
    <property type="project" value="InterPro"/>
</dbReference>
<dbReference type="GO" id="GO:0005816">
    <property type="term" value="C:spindle pole body"/>
    <property type="evidence" value="ECO:0007669"/>
    <property type="project" value="UniProtKB-ARBA"/>
</dbReference>
<evidence type="ECO:0000313" key="10">
    <source>
        <dbReference type="EMBL" id="KAJ1963830.1"/>
    </source>
</evidence>
<dbReference type="GO" id="GO:0051321">
    <property type="term" value="P:meiotic cell cycle"/>
    <property type="evidence" value="ECO:0007669"/>
    <property type="project" value="TreeGrafter"/>
</dbReference>
<dbReference type="EMBL" id="JANBPY010000771">
    <property type="protein sequence ID" value="KAJ1963830.1"/>
    <property type="molecule type" value="Genomic_DNA"/>
</dbReference>
<evidence type="ECO:0000256" key="3">
    <source>
        <dbReference type="ARBA" id="ARBA00022490"/>
    </source>
</evidence>
<dbReference type="Pfam" id="PF17681">
    <property type="entry name" value="GCP_N_terminal"/>
    <property type="match status" value="1"/>
</dbReference>
<comment type="similarity">
    <text evidence="2 6">Belongs to the TUBGCP family.</text>
</comment>
<dbReference type="GO" id="GO:0000930">
    <property type="term" value="C:gamma-tubulin complex"/>
    <property type="evidence" value="ECO:0007669"/>
    <property type="project" value="TreeGrafter"/>
</dbReference>
<feature type="domain" description="Gamma tubulin complex component C-terminal" evidence="8">
    <location>
        <begin position="358"/>
        <end position="800"/>
    </location>
</feature>
<feature type="compositionally biased region" description="Polar residues" evidence="7">
    <location>
        <begin position="601"/>
        <end position="610"/>
    </location>
</feature>
<dbReference type="AlphaFoldDB" id="A0A9W8AUD8"/>
<dbReference type="GO" id="GO:0051011">
    <property type="term" value="F:microtubule minus-end binding"/>
    <property type="evidence" value="ECO:0007669"/>
    <property type="project" value="TreeGrafter"/>
</dbReference>
<gene>
    <name evidence="10" type="ORF">IWQ62_003100</name>
</gene>
<dbReference type="Gene3D" id="1.20.120.1900">
    <property type="entry name" value="Gamma-tubulin complex, C-terminal domain"/>
    <property type="match status" value="1"/>
</dbReference>
<protein>
    <recommendedName>
        <fullName evidence="6">Spindle pole body component</fullName>
    </recommendedName>
</protein>
<keyword evidence="4 6" id="KW-0493">Microtubule</keyword>
<evidence type="ECO:0000259" key="8">
    <source>
        <dbReference type="Pfam" id="PF04130"/>
    </source>
</evidence>
<dbReference type="PANTHER" id="PTHR19302">
    <property type="entry name" value="GAMMA TUBULIN COMPLEX PROTEIN"/>
    <property type="match status" value="1"/>
</dbReference>
<dbReference type="GO" id="GO:0000278">
    <property type="term" value="P:mitotic cell cycle"/>
    <property type="evidence" value="ECO:0007669"/>
    <property type="project" value="TreeGrafter"/>
</dbReference>
<keyword evidence="5 6" id="KW-0206">Cytoskeleton</keyword>
<evidence type="ECO:0000256" key="2">
    <source>
        <dbReference type="ARBA" id="ARBA00010337"/>
    </source>
</evidence>
<dbReference type="GO" id="GO:0031122">
    <property type="term" value="P:cytoplasmic microtubule organization"/>
    <property type="evidence" value="ECO:0007669"/>
    <property type="project" value="TreeGrafter"/>
</dbReference>
<dbReference type="Proteomes" id="UP001150925">
    <property type="component" value="Unassembled WGS sequence"/>
</dbReference>
<dbReference type="GO" id="GO:0005874">
    <property type="term" value="C:microtubule"/>
    <property type="evidence" value="ECO:0007669"/>
    <property type="project" value="UniProtKB-KW"/>
</dbReference>
<dbReference type="GO" id="GO:0000922">
    <property type="term" value="C:spindle pole"/>
    <property type="evidence" value="ECO:0007669"/>
    <property type="project" value="InterPro"/>
</dbReference>
<dbReference type="InterPro" id="IPR041470">
    <property type="entry name" value="GCP_N"/>
</dbReference>
<dbReference type="OrthoDB" id="1608002at2759"/>
<dbReference type="InterPro" id="IPR042241">
    <property type="entry name" value="GCP_C_sf"/>
</dbReference>
<dbReference type="InterPro" id="IPR007259">
    <property type="entry name" value="GCP"/>
</dbReference>